<evidence type="ECO:0000313" key="2">
    <source>
        <dbReference type="Proteomes" id="UP000807306"/>
    </source>
</evidence>
<proteinExistence type="predicted"/>
<name>A0A9P6E8B5_9AGAR</name>
<evidence type="ECO:0000313" key="1">
    <source>
        <dbReference type="EMBL" id="KAF9524248.1"/>
    </source>
</evidence>
<organism evidence="1 2">
    <name type="scientific">Crepidotus variabilis</name>
    <dbReference type="NCBI Taxonomy" id="179855"/>
    <lineage>
        <taxon>Eukaryota</taxon>
        <taxon>Fungi</taxon>
        <taxon>Dikarya</taxon>
        <taxon>Basidiomycota</taxon>
        <taxon>Agaricomycotina</taxon>
        <taxon>Agaricomycetes</taxon>
        <taxon>Agaricomycetidae</taxon>
        <taxon>Agaricales</taxon>
        <taxon>Agaricineae</taxon>
        <taxon>Crepidotaceae</taxon>
        <taxon>Crepidotus</taxon>
    </lineage>
</organism>
<gene>
    <name evidence="1" type="ORF">CPB83DRAFT_622914</name>
</gene>
<dbReference type="EMBL" id="MU157902">
    <property type="protein sequence ID" value="KAF9524248.1"/>
    <property type="molecule type" value="Genomic_DNA"/>
</dbReference>
<comment type="caution">
    <text evidence="1">The sequence shown here is derived from an EMBL/GenBank/DDBJ whole genome shotgun (WGS) entry which is preliminary data.</text>
</comment>
<dbReference type="AlphaFoldDB" id="A0A9P6E8B5"/>
<dbReference type="Proteomes" id="UP000807306">
    <property type="component" value="Unassembled WGS sequence"/>
</dbReference>
<accession>A0A9P6E8B5</accession>
<protein>
    <submittedName>
        <fullName evidence="1">Uncharacterized protein</fullName>
    </submittedName>
</protein>
<sequence>MRDRACRDRLRLDRKLRAQIAQANWSSELLQNAIRDSGVLRLHASHNNHATTLKNHFSGRFGLYTTHKSRR</sequence>
<keyword evidence="2" id="KW-1185">Reference proteome</keyword>
<reference evidence="1" key="1">
    <citation type="submission" date="2020-11" db="EMBL/GenBank/DDBJ databases">
        <authorList>
            <consortium name="DOE Joint Genome Institute"/>
            <person name="Ahrendt S."/>
            <person name="Riley R."/>
            <person name="Andreopoulos W."/>
            <person name="Labutti K."/>
            <person name="Pangilinan J."/>
            <person name="Ruiz-Duenas F.J."/>
            <person name="Barrasa J.M."/>
            <person name="Sanchez-Garcia M."/>
            <person name="Camarero S."/>
            <person name="Miyauchi S."/>
            <person name="Serrano A."/>
            <person name="Linde D."/>
            <person name="Babiker R."/>
            <person name="Drula E."/>
            <person name="Ayuso-Fernandez I."/>
            <person name="Pacheco R."/>
            <person name="Padilla G."/>
            <person name="Ferreira P."/>
            <person name="Barriuso J."/>
            <person name="Kellner H."/>
            <person name="Castanera R."/>
            <person name="Alfaro M."/>
            <person name="Ramirez L."/>
            <person name="Pisabarro A.G."/>
            <person name="Kuo A."/>
            <person name="Tritt A."/>
            <person name="Lipzen A."/>
            <person name="He G."/>
            <person name="Yan M."/>
            <person name="Ng V."/>
            <person name="Cullen D."/>
            <person name="Martin F."/>
            <person name="Rosso M.-N."/>
            <person name="Henrissat B."/>
            <person name="Hibbett D."/>
            <person name="Martinez A.T."/>
            <person name="Grigoriev I.V."/>
        </authorList>
    </citation>
    <scope>NUCLEOTIDE SEQUENCE</scope>
    <source>
        <strain evidence="1">CBS 506.95</strain>
    </source>
</reference>